<proteinExistence type="predicted"/>
<gene>
    <name evidence="4" type="ORF">GSLYS_00010065001</name>
</gene>
<comment type="caution">
    <text evidence="4">The sequence shown here is derived from an EMBL/GenBank/DDBJ whole genome shotgun (WGS) entry which is preliminary data.</text>
</comment>
<dbReference type="InterPro" id="IPR036047">
    <property type="entry name" value="F-box-like_dom_sf"/>
</dbReference>
<dbReference type="InterPro" id="IPR036322">
    <property type="entry name" value="WD40_repeat_dom_sf"/>
</dbReference>
<dbReference type="PROSITE" id="PS50181">
    <property type="entry name" value="FBOX"/>
    <property type="match status" value="1"/>
</dbReference>
<feature type="region of interest" description="Disordered" evidence="2">
    <location>
        <begin position="96"/>
        <end position="115"/>
    </location>
</feature>
<name>A0AAV2HPY9_LYMST</name>
<keyword evidence="1" id="KW-0853">WD repeat</keyword>
<sequence>MSLSVSDLEKFRQEWRKELEHDKLSNDDTSSQYHTGTGLDQNTINNAHSSHSPLTQSYSTAAQQNIDHTSNDLLINNDKNKIDSYKDVTVNVIDDTSQDADGDSEHDKTSKNFNLSDDNSEYYPFKILTQFLNEAPKRLKTIKDNKSNVISSELNYFSKHTYFNNEISITENSSKKMKTIQRESDALKEEDGKIVKPKPILDIFIADLDEINEIPFFDTSLPREVALQIFQHLDMKTLCSCSQVSHSWRSLADDELLWCRICHNLGYGTEMELSDGQNWKGKVRRHIEKKRLQHTNWKARIGKPYHLSFPRGGVLCAVHSHNSTIVSGVQTKALAFKLDNSKYTSCNVRSWNTQTGDVCTYNASNTALVIDENATDLGRIHNEIKHISTTALVTAASFKHGFVDIWYNEEGTEPVHTIRFNNPDITSLSVHDVSAKCSVIAASQGHRVQLASIGGTQEGSILDFDMHAAVTFVDWFTSGYSSTPLLLLTCNNTVHLKKIEMGFSCASAQQENMTEVHNIIWAPITAIGFRESFHEIAVGYNLYAPSTQVKVNVYDSNNNQLKASLTGHTWLISSIHMPDSLPHQLVTGSGDRKIRMYDTRLGSSASMTLVGHVARVRTVQMDGWKIVSGDEGGFVCVWDQRMRQKLWDIHNRHPVEYCHFDERLLIVGNVPYQKFPQQDEFETVSSLRYRGTVQVYDFLANQQTQGIPDICLSSYNEPEAYDYNLALTVPYDVVS</sequence>
<feature type="repeat" description="WD" evidence="1">
    <location>
        <begin position="565"/>
        <end position="607"/>
    </location>
</feature>
<feature type="domain" description="F-box" evidence="3">
    <location>
        <begin position="215"/>
        <end position="261"/>
    </location>
</feature>
<evidence type="ECO:0000256" key="1">
    <source>
        <dbReference type="PROSITE-ProRule" id="PRU00221"/>
    </source>
</evidence>
<organism evidence="4 5">
    <name type="scientific">Lymnaea stagnalis</name>
    <name type="common">Great pond snail</name>
    <name type="synonym">Helix stagnalis</name>
    <dbReference type="NCBI Taxonomy" id="6523"/>
    <lineage>
        <taxon>Eukaryota</taxon>
        <taxon>Metazoa</taxon>
        <taxon>Spiralia</taxon>
        <taxon>Lophotrochozoa</taxon>
        <taxon>Mollusca</taxon>
        <taxon>Gastropoda</taxon>
        <taxon>Heterobranchia</taxon>
        <taxon>Euthyneura</taxon>
        <taxon>Panpulmonata</taxon>
        <taxon>Hygrophila</taxon>
        <taxon>Lymnaeoidea</taxon>
        <taxon>Lymnaeidae</taxon>
        <taxon>Lymnaea</taxon>
    </lineage>
</organism>
<dbReference type="CDD" id="cd22134">
    <property type="entry name" value="F-box_FBXW8"/>
    <property type="match status" value="1"/>
</dbReference>
<dbReference type="InterPro" id="IPR015943">
    <property type="entry name" value="WD40/YVTN_repeat-like_dom_sf"/>
</dbReference>
<dbReference type="EMBL" id="CAXITT010000222">
    <property type="protein sequence ID" value="CAL1536152.1"/>
    <property type="molecule type" value="Genomic_DNA"/>
</dbReference>
<dbReference type="SUPFAM" id="SSF81383">
    <property type="entry name" value="F-box domain"/>
    <property type="match status" value="1"/>
</dbReference>
<dbReference type="PANTHER" id="PTHR19855:SF16">
    <property type="entry name" value="F-BOX AND WD REPEAT DOMAIN CONTAINING 8"/>
    <property type="match status" value="1"/>
</dbReference>
<evidence type="ECO:0000313" key="4">
    <source>
        <dbReference type="EMBL" id="CAL1536152.1"/>
    </source>
</evidence>
<dbReference type="Pfam" id="PF12937">
    <property type="entry name" value="F-box-like"/>
    <property type="match status" value="1"/>
</dbReference>
<dbReference type="SUPFAM" id="SSF50978">
    <property type="entry name" value="WD40 repeat-like"/>
    <property type="match status" value="2"/>
</dbReference>
<evidence type="ECO:0000259" key="3">
    <source>
        <dbReference type="PROSITE" id="PS50181"/>
    </source>
</evidence>
<dbReference type="Gene3D" id="1.20.1280.50">
    <property type="match status" value="1"/>
</dbReference>
<dbReference type="Proteomes" id="UP001497497">
    <property type="component" value="Unassembled WGS sequence"/>
</dbReference>
<dbReference type="PROSITE" id="PS50082">
    <property type="entry name" value="WD_REPEATS_2"/>
    <property type="match status" value="1"/>
</dbReference>
<dbReference type="SMART" id="SM00256">
    <property type="entry name" value="FBOX"/>
    <property type="match status" value="1"/>
</dbReference>
<evidence type="ECO:0000313" key="5">
    <source>
        <dbReference type="Proteomes" id="UP001497497"/>
    </source>
</evidence>
<feature type="region of interest" description="Disordered" evidence="2">
    <location>
        <begin position="22"/>
        <end position="54"/>
    </location>
</feature>
<dbReference type="InterPro" id="IPR001680">
    <property type="entry name" value="WD40_rpt"/>
</dbReference>
<reference evidence="4 5" key="1">
    <citation type="submission" date="2024-04" db="EMBL/GenBank/DDBJ databases">
        <authorList>
            <consortium name="Genoscope - CEA"/>
            <person name="William W."/>
        </authorList>
    </citation>
    <scope>NUCLEOTIDE SEQUENCE [LARGE SCALE GENOMIC DNA]</scope>
</reference>
<dbReference type="InterPro" id="IPR001810">
    <property type="entry name" value="F-box_dom"/>
</dbReference>
<accession>A0AAV2HPY9</accession>
<dbReference type="PANTHER" id="PTHR19855">
    <property type="entry name" value="WD40 REPEAT PROTEIN 12, 37"/>
    <property type="match status" value="1"/>
</dbReference>
<keyword evidence="5" id="KW-1185">Reference proteome</keyword>
<dbReference type="Gene3D" id="2.130.10.10">
    <property type="entry name" value="YVTN repeat-like/Quinoprotein amine dehydrogenase"/>
    <property type="match status" value="1"/>
</dbReference>
<protein>
    <recommendedName>
        <fullName evidence="3">F-box domain-containing protein</fullName>
    </recommendedName>
</protein>
<dbReference type="AlphaFoldDB" id="A0AAV2HPY9"/>
<evidence type="ECO:0000256" key="2">
    <source>
        <dbReference type="SAM" id="MobiDB-lite"/>
    </source>
</evidence>
<dbReference type="SMART" id="SM00320">
    <property type="entry name" value="WD40"/>
    <property type="match status" value="3"/>
</dbReference>
<feature type="compositionally biased region" description="Polar residues" evidence="2">
    <location>
        <begin position="27"/>
        <end position="54"/>
    </location>
</feature>